<name>A0A1H2YF75_9PROT</name>
<accession>A0A1H2YF75</accession>
<dbReference type="PANTHER" id="PTHR40275">
    <property type="entry name" value="SSL7038 PROTEIN"/>
    <property type="match status" value="1"/>
</dbReference>
<protein>
    <submittedName>
        <fullName evidence="1">Probable addiction module antidote protein</fullName>
    </submittedName>
</protein>
<sequence>MAKERVYKTLDESEEEYYRNHPDEIDGYLTTAFEEYAKDGCTAALFAQLRMIARVKGVSTLAQETGITRNGIQKALSENGNPKFESINAILNAMGYRLTPQKLDVHAK</sequence>
<proteinExistence type="predicted"/>
<dbReference type="AlphaFoldDB" id="A0A1H2YF75"/>
<dbReference type="GO" id="GO:0003677">
    <property type="term" value="F:DNA binding"/>
    <property type="evidence" value="ECO:0007669"/>
    <property type="project" value="InterPro"/>
</dbReference>
<gene>
    <name evidence="1" type="ORF">SAMN05421882_10513</name>
</gene>
<dbReference type="PANTHER" id="PTHR40275:SF1">
    <property type="entry name" value="SSL7038 PROTEIN"/>
    <property type="match status" value="1"/>
</dbReference>
<dbReference type="RefSeq" id="WP_074667916.1">
    <property type="nucleotide sequence ID" value="NZ_FNNH01000051.1"/>
</dbReference>
<evidence type="ECO:0000313" key="1">
    <source>
        <dbReference type="EMBL" id="SDX03852.1"/>
    </source>
</evidence>
<dbReference type="InterPro" id="IPR014057">
    <property type="entry name" value="HI1420"/>
</dbReference>
<dbReference type="Proteomes" id="UP000183454">
    <property type="component" value="Unassembled WGS sequence"/>
</dbReference>
<dbReference type="Pfam" id="PF21716">
    <property type="entry name" value="dnstrm_HI1420"/>
    <property type="match status" value="1"/>
</dbReference>
<dbReference type="NCBIfam" id="TIGR02684">
    <property type="entry name" value="dnstrm_HI1420"/>
    <property type="match status" value="1"/>
</dbReference>
<evidence type="ECO:0000313" key="2">
    <source>
        <dbReference type="Proteomes" id="UP000183454"/>
    </source>
</evidence>
<dbReference type="EMBL" id="FNNH01000051">
    <property type="protein sequence ID" value="SDX03852.1"/>
    <property type="molecule type" value="Genomic_DNA"/>
</dbReference>
<dbReference type="SUPFAM" id="SSF47413">
    <property type="entry name" value="lambda repressor-like DNA-binding domains"/>
    <property type="match status" value="1"/>
</dbReference>
<organism evidence="1 2">
    <name type="scientific">Nitrosomonas communis</name>
    <dbReference type="NCBI Taxonomy" id="44574"/>
    <lineage>
        <taxon>Bacteria</taxon>
        <taxon>Pseudomonadati</taxon>
        <taxon>Pseudomonadota</taxon>
        <taxon>Betaproteobacteria</taxon>
        <taxon>Nitrosomonadales</taxon>
        <taxon>Nitrosomonadaceae</taxon>
        <taxon>Nitrosomonas</taxon>
    </lineage>
</organism>
<reference evidence="1 2" key="1">
    <citation type="submission" date="2016-10" db="EMBL/GenBank/DDBJ databases">
        <authorList>
            <person name="de Groot N.N."/>
        </authorList>
    </citation>
    <scope>NUCLEOTIDE SEQUENCE [LARGE SCALE GENOMIC DNA]</scope>
    <source>
        <strain evidence="1 2">Nm110</strain>
    </source>
</reference>
<dbReference type="InterPro" id="IPR010982">
    <property type="entry name" value="Lambda_DNA-bd_dom_sf"/>
</dbReference>